<reference evidence="12 13" key="1">
    <citation type="submission" date="2012-01" db="EMBL/GenBank/DDBJ databases">
        <title>Complete sequence of Desulfotomaculum gibsoniae DSM 7213.</title>
        <authorList>
            <consortium name="US DOE Joint Genome Institute"/>
            <person name="Lucas S."/>
            <person name="Han J."/>
            <person name="Lapidus A."/>
            <person name="Cheng J.-F."/>
            <person name="Goodwin L."/>
            <person name="Pitluck S."/>
            <person name="Peters L."/>
            <person name="Ovchinnikova G."/>
            <person name="Teshima H."/>
            <person name="Detter J.C."/>
            <person name="Han C."/>
            <person name="Tapia R."/>
            <person name="Land M."/>
            <person name="Hauser L."/>
            <person name="Kyrpides N."/>
            <person name="Ivanova N."/>
            <person name="Pagani I."/>
            <person name="Parshina S."/>
            <person name="Plugge C."/>
            <person name="Muyzer G."/>
            <person name="Kuever J."/>
            <person name="Ivanova A."/>
            <person name="Nazina T."/>
            <person name="Klenk H.-P."/>
            <person name="Brambilla E."/>
            <person name="Spring S."/>
            <person name="Stams A.F."/>
            <person name="Woyke T."/>
        </authorList>
    </citation>
    <scope>NUCLEOTIDE SEQUENCE [LARGE SCALE GENOMIC DNA]</scope>
    <source>
        <strain evidence="12 13">DSM 7213</strain>
    </source>
</reference>
<comment type="catalytic activity">
    <reaction evidence="9 10">
        <text>Release of signal peptides from bacterial membrane prolipoproteins. Hydrolyzes -Xaa-Yaa-Zaa-|-(S,diacylglyceryl)Cys-, in which Xaa is hydrophobic (preferably Leu), and Yaa (Ala or Ser) and Zaa (Gly or Ala) have small, neutral side chains.</text>
        <dbReference type="EC" id="3.4.23.36"/>
    </reaction>
</comment>
<dbReference type="Proteomes" id="UP000013520">
    <property type="component" value="Chromosome"/>
</dbReference>
<dbReference type="HAMAP" id="MF_00161">
    <property type="entry name" value="LspA"/>
    <property type="match status" value="1"/>
</dbReference>
<comment type="function">
    <text evidence="9 10">This protein specifically catalyzes the removal of signal peptides from prolipoproteins.</text>
</comment>
<evidence type="ECO:0000256" key="4">
    <source>
        <dbReference type="ARBA" id="ARBA00022692"/>
    </source>
</evidence>
<evidence type="ECO:0000256" key="5">
    <source>
        <dbReference type="ARBA" id="ARBA00022750"/>
    </source>
</evidence>
<dbReference type="PANTHER" id="PTHR33695:SF1">
    <property type="entry name" value="LIPOPROTEIN SIGNAL PEPTIDASE"/>
    <property type="match status" value="1"/>
</dbReference>
<dbReference type="GO" id="GO:0005886">
    <property type="term" value="C:plasma membrane"/>
    <property type="evidence" value="ECO:0007669"/>
    <property type="project" value="UniProtKB-SubCell"/>
</dbReference>
<keyword evidence="13" id="KW-1185">Reference proteome</keyword>
<dbReference type="PANTHER" id="PTHR33695">
    <property type="entry name" value="LIPOPROTEIN SIGNAL PEPTIDASE"/>
    <property type="match status" value="1"/>
</dbReference>
<comment type="similarity">
    <text evidence="1 9 11">Belongs to the peptidase A8 family.</text>
</comment>
<feature type="transmembrane region" description="Helical" evidence="9">
    <location>
        <begin position="59"/>
        <end position="78"/>
    </location>
</feature>
<evidence type="ECO:0000256" key="6">
    <source>
        <dbReference type="ARBA" id="ARBA00022801"/>
    </source>
</evidence>
<dbReference type="eggNOG" id="COG0597">
    <property type="taxonomic scope" value="Bacteria"/>
</dbReference>
<dbReference type="RefSeq" id="WP_006524144.1">
    <property type="nucleotide sequence ID" value="NC_021184.1"/>
</dbReference>
<dbReference type="PRINTS" id="PR00781">
    <property type="entry name" value="LIPOSIGPTASE"/>
</dbReference>
<comment type="caution">
    <text evidence="9">Lacks conserved residue(s) required for the propagation of feature annotation.</text>
</comment>
<keyword evidence="3 9" id="KW-0645">Protease</keyword>
<dbReference type="UniPathway" id="UPA00665"/>
<organism evidence="12 13">
    <name type="scientific">Desulfoscipio gibsoniae DSM 7213</name>
    <dbReference type="NCBI Taxonomy" id="767817"/>
    <lineage>
        <taxon>Bacteria</taxon>
        <taxon>Bacillati</taxon>
        <taxon>Bacillota</taxon>
        <taxon>Clostridia</taxon>
        <taxon>Eubacteriales</taxon>
        <taxon>Desulfallaceae</taxon>
        <taxon>Desulfoscipio</taxon>
    </lineage>
</organism>
<comment type="pathway">
    <text evidence="9">Protein modification; lipoprotein biosynthesis (signal peptide cleavage).</text>
</comment>
<keyword evidence="6 9" id="KW-0378">Hydrolase</keyword>
<evidence type="ECO:0000256" key="7">
    <source>
        <dbReference type="ARBA" id="ARBA00022989"/>
    </source>
</evidence>
<dbReference type="STRING" id="767817.Desgi_3262"/>
<evidence type="ECO:0000256" key="1">
    <source>
        <dbReference type="ARBA" id="ARBA00006139"/>
    </source>
</evidence>
<proteinExistence type="inferred from homology"/>
<feature type="active site" evidence="9">
    <location>
        <position position="111"/>
    </location>
</feature>
<evidence type="ECO:0000256" key="2">
    <source>
        <dbReference type="ARBA" id="ARBA00022475"/>
    </source>
</evidence>
<dbReference type="OrthoDB" id="9810259at2"/>
<dbReference type="HOGENOM" id="CLU_083252_3_4_9"/>
<keyword evidence="7 9" id="KW-1133">Transmembrane helix</keyword>
<keyword evidence="5 9" id="KW-0064">Aspartyl protease</keyword>
<keyword evidence="12" id="KW-0449">Lipoprotein</keyword>
<dbReference type="KEGG" id="dgi:Desgi_3262"/>
<evidence type="ECO:0000256" key="9">
    <source>
        <dbReference type="HAMAP-Rule" id="MF_00161"/>
    </source>
</evidence>
<dbReference type="Pfam" id="PF01252">
    <property type="entry name" value="Peptidase_A8"/>
    <property type="match status" value="1"/>
</dbReference>
<sequence>MRFIFIVLVTLLLDQLSKYIVTSRLLVGESIPVLPPVFYLTYILNPGAAFGMLANRTDIFIAVSLLVLVVVLAGYRYLPKERIWMRLALGLVVGGALGNLIDRVRLGRVIDFLDFQVWPIFNLADTAIVIGGLLLIIDIWRSDKEEKQRVDSGAKN</sequence>
<accession>R4KJ19</accession>
<protein>
    <recommendedName>
        <fullName evidence="9">Lipoprotein signal peptidase</fullName>
        <ecNumber evidence="9">3.4.23.36</ecNumber>
    </recommendedName>
    <alternativeName>
        <fullName evidence="9">Prolipoprotein signal peptidase</fullName>
    </alternativeName>
    <alternativeName>
        <fullName evidence="9">Signal peptidase II</fullName>
        <shortName evidence="9">SPase II</shortName>
    </alternativeName>
</protein>
<evidence type="ECO:0000256" key="10">
    <source>
        <dbReference type="RuleBase" id="RU000594"/>
    </source>
</evidence>
<dbReference type="EMBL" id="CP003273">
    <property type="protein sequence ID" value="AGL02609.1"/>
    <property type="molecule type" value="Genomic_DNA"/>
</dbReference>
<dbReference type="NCBIfam" id="TIGR00077">
    <property type="entry name" value="lspA"/>
    <property type="match status" value="1"/>
</dbReference>
<dbReference type="GO" id="GO:0004190">
    <property type="term" value="F:aspartic-type endopeptidase activity"/>
    <property type="evidence" value="ECO:0007669"/>
    <property type="project" value="UniProtKB-UniRule"/>
</dbReference>
<feature type="transmembrane region" description="Helical" evidence="9">
    <location>
        <begin position="83"/>
        <end position="101"/>
    </location>
</feature>
<comment type="subcellular location">
    <subcellularLocation>
        <location evidence="9">Cell membrane</location>
        <topology evidence="9">Multi-pass membrane protein</topology>
    </subcellularLocation>
</comment>
<evidence type="ECO:0000256" key="11">
    <source>
        <dbReference type="RuleBase" id="RU004181"/>
    </source>
</evidence>
<dbReference type="AlphaFoldDB" id="R4KJ19"/>
<dbReference type="GO" id="GO:0006508">
    <property type="term" value="P:proteolysis"/>
    <property type="evidence" value="ECO:0007669"/>
    <property type="project" value="UniProtKB-KW"/>
</dbReference>
<feature type="transmembrane region" description="Helical" evidence="9">
    <location>
        <begin position="121"/>
        <end position="140"/>
    </location>
</feature>
<gene>
    <name evidence="9" type="primary">lspA</name>
    <name evidence="12" type="ORF">Desgi_3262</name>
</gene>
<keyword evidence="2 9" id="KW-1003">Cell membrane</keyword>
<evidence type="ECO:0000313" key="12">
    <source>
        <dbReference type="EMBL" id="AGL02609.1"/>
    </source>
</evidence>
<keyword evidence="8 9" id="KW-0472">Membrane</keyword>
<evidence type="ECO:0000256" key="8">
    <source>
        <dbReference type="ARBA" id="ARBA00023136"/>
    </source>
</evidence>
<dbReference type="PROSITE" id="PS00855">
    <property type="entry name" value="SPASE_II"/>
    <property type="match status" value="1"/>
</dbReference>
<feature type="active site" evidence="9">
    <location>
        <position position="125"/>
    </location>
</feature>
<name>R4KJ19_9FIRM</name>
<keyword evidence="4 9" id="KW-0812">Transmembrane</keyword>
<evidence type="ECO:0000313" key="13">
    <source>
        <dbReference type="Proteomes" id="UP000013520"/>
    </source>
</evidence>
<dbReference type="EC" id="3.4.23.36" evidence="9"/>
<dbReference type="InterPro" id="IPR001872">
    <property type="entry name" value="Peptidase_A8"/>
</dbReference>
<evidence type="ECO:0000256" key="3">
    <source>
        <dbReference type="ARBA" id="ARBA00022670"/>
    </source>
</evidence>